<accession>A0ABQ7S6T9</accession>
<dbReference type="InterPro" id="IPR025661">
    <property type="entry name" value="Pept_asp_AS"/>
</dbReference>
<evidence type="ECO:0000256" key="7">
    <source>
        <dbReference type="SAM" id="SignalP"/>
    </source>
</evidence>
<dbReference type="Pfam" id="PF08246">
    <property type="entry name" value="Inhibitor_I29"/>
    <property type="match status" value="1"/>
</dbReference>
<keyword evidence="6" id="KW-1015">Disulfide bond</keyword>
<dbReference type="PROSITE" id="PS00640">
    <property type="entry name" value="THIOL_PROTEASE_ASN"/>
    <property type="match status" value="1"/>
</dbReference>
<keyword evidence="3" id="KW-0378">Hydrolase</keyword>
<keyword evidence="10" id="KW-1185">Reference proteome</keyword>
<dbReference type="EMBL" id="JAIFTH010000660">
    <property type="protein sequence ID" value="KAG9509124.1"/>
    <property type="molecule type" value="Genomic_DNA"/>
</dbReference>
<keyword evidence="7" id="KW-0732">Signal</keyword>
<proteinExistence type="inferred from homology"/>
<evidence type="ECO:0000256" key="6">
    <source>
        <dbReference type="ARBA" id="ARBA00023157"/>
    </source>
</evidence>
<dbReference type="CDD" id="cd02248">
    <property type="entry name" value="Peptidase_C1A"/>
    <property type="match status" value="1"/>
</dbReference>
<feature type="non-terminal residue" evidence="9">
    <location>
        <position position="1"/>
    </location>
</feature>
<dbReference type="InterPro" id="IPR038765">
    <property type="entry name" value="Papain-like_cys_pep_sf"/>
</dbReference>
<evidence type="ECO:0000256" key="1">
    <source>
        <dbReference type="ARBA" id="ARBA00008455"/>
    </source>
</evidence>
<name>A0ABQ7S6T9_9ACAR</name>
<dbReference type="SUPFAM" id="SSF54001">
    <property type="entry name" value="Cysteine proteinases"/>
    <property type="match status" value="1"/>
</dbReference>
<evidence type="ECO:0000259" key="8">
    <source>
        <dbReference type="SMART" id="SM00645"/>
    </source>
</evidence>
<keyword evidence="2" id="KW-0645">Protease</keyword>
<dbReference type="PROSITE" id="PS00139">
    <property type="entry name" value="THIOL_PROTEASE_CYS"/>
    <property type="match status" value="1"/>
</dbReference>
<organism evidence="9 10">
    <name type="scientific">Fragariocoptes setiger</name>
    <dbReference type="NCBI Taxonomy" id="1670756"/>
    <lineage>
        <taxon>Eukaryota</taxon>
        <taxon>Metazoa</taxon>
        <taxon>Ecdysozoa</taxon>
        <taxon>Arthropoda</taxon>
        <taxon>Chelicerata</taxon>
        <taxon>Arachnida</taxon>
        <taxon>Acari</taxon>
        <taxon>Acariformes</taxon>
        <taxon>Trombidiformes</taxon>
        <taxon>Prostigmata</taxon>
        <taxon>Eupodina</taxon>
        <taxon>Eriophyoidea</taxon>
        <taxon>Phytoptidae</taxon>
        <taxon>Fragariocoptes</taxon>
    </lineage>
</organism>
<gene>
    <name evidence="9" type="primary">cfaD</name>
    <name evidence="9" type="ORF">GZH46_02367</name>
</gene>
<feature type="domain" description="Peptidase C1A papain C-terminal" evidence="8">
    <location>
        <begin position="378"/>
        <end position="595"/>
    </location>
</feature>
<evidence type="ECO:0000313" key="9">
    <source>
        <dbReference type="EMBL" id="KAG9509124.1"/>
    </source>
</evidence>
<dbReference type="PRINTS" id="PR00705">
    <property type="entry name" value="PAPAIN"/>
</dbReference>
<evidence type="ECO:0000313" key="10">
    <source>
        <dbReference type="Proteomes" id="UP000825002"/>
    </source>
</evidence>
<dbReference type="InterPro" id="IPR013128">
    <property type="entry name" value="Peptidase_C1A"/>
</dbReference>
<evidence type="ECO:0000256" key="2">
    <source>
        <dbReference type="ARBA" id="ARBA00022670"/>
    </source>
</evidence>
<evidence type="ECO:0000256" key="3">
    <source>
        <dbReference type="ARBA" id="ARBA00022801"/>
    </source>
</evidence>
<sequence>MPPLLSVAAFVVILTANITIISALKEAPEFATNYRVEGTLSLPYAELSEPFTAFYDKNRQLSRIDYYDNLYNVYQFGPKSGRHQYGVLYKMAYAPMKANALNDVKKHCFMVQGGVGSTIDAQTVLPNLADFQYGSTGPCPRKNFQFHGAQCELWRHVYETKMGKKNTYKMWVQRLKDNTVVPVYYYMQGYDTLLGSHYDRYDVIYNNFARDAATDKDFILKDKLLGCGPMPGPGFNDNDHDDNINRTTTSEAEHRLSLIVSNPIHEYISGPHDYEHVDHEYDKFAKAHERKVPKPGDSEHKKKVHHQRWFNFLHNMRFIRAKNRSNQHYQLKVNRFADHSSDELRYLRGRRYSKRYNGGLSYSQIHGKEAVQSAIEKFPKTFDWRIAGAVTPVKDQAVCGSCWSFGTTGTIEGAYFVKTGQLLRLSQQQLVDCSWPFANNGCDGGEDFRAYEYIEAAGGLATEEEYGHYLGVDGKCHQNSVKKAVKVLGFYNVTSNDVAELKHALLKYGPVTVAIDASPQSFTFYSHGIFYEPSCKNTPDGLDHQVLLVGFGVLNGQEYWLIKNSWSTYWGNDGYINMAIKDNNCGVMTAPTVPIVETA</sequence>
<dbReference type="InterPro" id="IPR039417">
    <property type="entry name" value="Peptidase_C1A_papain-like"/>
</dbReference>
<dbReference type="Gene3D" id="3.90.70.10">
    <property type="entry name" value="Cysteine proteinases"/>
    <property type="match status" value="1"/>
</dbReference>
<feature type="chain" id="PRO_5046732227" evidence="7">
    <location>
        <begin position="24"/>
        <end position="599"/>
    </location>
</feature>
<dbReference type="InterPro" id="IPR000668">
    <property type="entry name" value="Peptidase_C1A_C"/>
</dbReference>
<reference evidence="9 10" key="1">
    <citation type="submission" date="2020-10" db="EMBL/GenBank/DDBJ databases">
        <authorList>
            <person name="Klimov P.B."/>
            <person name="Dyachkov S.M."/>
            <person name="Chetverikov P.E."/>
        </authorList>
    </citation>
    <scope>NUCLEOTIDE SEQUENCE [LARGE SCALE GENOMIC DNA]</scope>
    <source>
        <strain evidence="9">BMOC 18-1129-001#AD2665</strain>
        <tissue evidence="9">Entire mites</tissue>
    </source>
</reference>
<dbReference type="Proteomes" id="UP000825002">
    <property type="component" value="Unassembled WGS sequence"/>
</dbReference>
<protein>
    <submittedName>
        <fullName evidence="9">Counting factor associated protein D</fullName>
    </submittedName>
</protein>
<dbReference type="InterPro" id="IPR013201">
    <property type="entry name" value="Prot_inhib_I29"/>
</dbReference>
<dbReference type="InterPro" id="IPR000169">
    <property type="entry name" value="Pept_cys_AS"/>
</dbReference>
<evidence type="ECO:0000256" key="5">
    <source>
        <dbReference type="ARBA" id="ARBA00023145"/>
    </source>
</evidence>
<dbReference type="PANTHER" id="PTHR12411">
    <property type="entry name" value="CYSTEINE PROTEASE FAMILY C1-RELATED"/>
    <property type="match status" value="1"/>
</dbReference>
<dbReference type="Pfam" id="PF00112">
    <property type="entry name" value="Peptidase_C1"/>
    <property type="match status" value="1"/>
</dbReference>
<dbReference type="SMART" id="SM00645">
    <property type="entry name" value="Pept_C1"/>
    <property type="match status" value="1"/>
</dbReference>
<comment type="similarity">
    <text evidence="1">Belongs to the peptidase C1 family.</text>
</comment>
<comment type="caution">
    <text evidence="9">The sequence shown here is derived from an EMBL/GenBank/DDBJ whole genome shotgun (WGS) entry which is preliminary data.</text>
</comment>
<keyword evidence="5" id="KW-0865">Zymogen</keyword>
<keyword evidence="4" id="KW-0788">Thiol protease</keyword>
<feature type="signal peptide" evidence="7">
    <location>
        <begin position="1"/>
        <end position="23"/>
    </location>
</feature>
<evidence type="ECO:0000256" key="4">
    <source>
        <dbReference type="ARBA" id="ARBA00022807"/>
    </source>
</evidence>